<sequence length="226" mass="23045">MIETPSTVAVFLAGVVTILTPCCLPMIPVLVVGANGHRLRPVAIVAGSTLTFTALGTLTASLGAVTPETIRAPFAVLMLVFGVVLADDDVNDLYTTYASRLAGRATALTGRVDEDRHPIANAFVVGLLLGIIWLPCVGPILGGVLAYVGSSASVAGGAALLFTYGVGFSIPLLGVAYAGRIGGHRLVDSASTASFRTATGYAFVLLGLAVLFDVDKLALASVTNLS</sequence>
<evidence type="ECO:0000256" key="6">
    <source>
        <dbReference type="SAM" id="Phobius"/>
    </source>
</evidence>
<feature type="transmembrane region" description="Helical" evidence="6">
    <location>
        <begin position="190"/>
        <end position="212"/>
    </location>
</feature>
<keyword evidence="11" id="KW-1185">Reference proteome</keyword>
<evidence type="ECO:0000256" key="1">
    <source>
        <dbReference type="ARBA" id="ARBA00004141"/>
    </source>
</evidence>
<feature type="transmembrane region" description="Helical" evidence="6">
    <location>
        <begin position="119"/>
        <end position="148"/>
    </location>
</feature>
<dbReference type="GeneID" id="38472380"/>
<dbReference type="AlphaFoldDB" id="A0A3M0D9Q3"/>
<dbReference type="InterPro" id="IPR051790">
    <property type="entry name" value="Cytochrome_c-biogenesis_DsbD"/>
</dbReference>
<organism evidence="9 10">
    <name type="scientific">Haloplanus aerogenes</name>
    <dbReference type="NCBI Taxonomy" id="660522"/>
    <lineage>
        <taxon>Archaea</taxon>
        <taxon>Methanobacteriati</taxon>
        <taxon>Methanobacteriota</taxon>
        <taxon>Stenosarchaea group</taxon>
        <taxon>Halobacteria</taxon>
        <taxon>Halobacteriales</taxon>
        <taxon>Haloferacaceae</taxon>
        <taxon>Haloplanus</taxon>
    </lineage>
</organism>
<protein>
    <submittedName>
        <fullName evidence="8">Cytochrome c biogenesis protein CcdA</fullName>
    </submittedName>
    <submittedName>
        <fullName evidence="9">Cytochrome c biogenesis transmembrane protein</fullName>
    </submittedName>
</protein>
<evidence type="ECO:0000313" key="9">
    <source>
        <dbReference type="EMBL" id="RMB18164.1"/>
    </source>
</evidence>
<dbReference type="Pfam" id="PF02683">
    <property type="entry name" value="DsbD_TM"/>
    <property type="match status" value="1"/>
</dbReference>
<reference evidence="9" key="3">
    <citation type="submission" date="2018-10" db="EMBL/GenBank/DDBJ databases">
        <authorList>
            <person name="Whitman W."/>
            <person name="Huntemann M."/>
            <person name="Clum A."/>
            <person name="Pillay M."/>
            <person name="Palaniappan K."/>
            <person name="Varghese N."/>
            <person name="Mikhailova N."/>
            <person name="Stamatis D."/>
            <person name="Reddy T."/>
            <person name="Daum C."/>
            <person name="Shapiro N."/>
            <person name="Ivanova N."/>
            <person name="Kyrpides N."/>
            <person name="Woyke T."/>
        </authorList>
    </citation>
    <scope>NUCLEOTIDE SEQUENCE</scope>
    <source>
        <strain evidence="9">CGMCC 1.10124</strain>
    </source>
</reference>
<comment type="subcellular location">
    <subcellularLocation>
        <location evidence="1">Membrane</location>
        <topology evidence="1">Multi-pass membrane protein</topology>
    </subcellularLocation>
</comment>
<dbReference type="RefSeq" id="WP_121920266.1">
    <property type="nucleotide sequence ID" value="NZ_CP034145.1"/>
</dbReference>
<feature type="transmembrane region" description="Helical" evidence="6">
    <location>
        <begin position="42"/>
        <end position="64"/>
    </location>
</feature>
<keyword evidence="5 6" id="KW-0472">Membrane</keyword>
<reference evidence="8 11" key="2">
    <citation type="submission" date="2018-07" db="EMBL/GenBank/DDBJ databases">
        <title>Genome sequences of Haloplanus aerogenes JCM 16430T.</title>
        <authorList>
            <person name="Kim Y.B."/>
            <person name="Roh S.W."/>
        </authorList>
    </citation>
    <scope>NUCLEOTIDE SEQUENCE [LARGE SCALE GENOMIC DNA]</scope>
    <source>
        <strain evidence="8 11">JCM 16430</strain>
    </source>
</reference>
<gene>
    <name evidence="9" type="ORF">ATH50_1614</name>
    <name evidence="8" type="ORF">DU502_13800</name>
</gene>
<feature type="transmembrane region" description="Helical" evidence="6">
    <location>
        <begin position="154"/>
        <end position="178"/>
    </location>
</feature>
<dbReference type="PANTHER" id="PTHR31272">
    <property type="entry name" value="CYTOCHROME C-TYPE BIOGENESIS PROTEIN HI_1454-RELATED"/>
    <property type="match status" value="1"/>
</dbReference>
<dbReference type="EMBL" id="REFS01000003">
    <property type="protein sequence ID" value="RMB18164.1"/>
    <property type="molecule type" value="Genomic_DNA"/>
</dbReference>
<evidence type="ECO:0000256" key="2">
    <source>
        <dbReference type="ARBA" id="ARBA00006143"/>
    </source>
</evidence>
<feature type="transmembrane region" description="Helical" evidence="6">
    <location>
        <begin position="6"/>
        <end position="30"/>
    </location>
</feature>
<proteinExistence type="inferred from homology"/>
<keyword evidence="4 6" id="KW-1133">Transmembrane helix</keyword>
<evidence type="ECO:0000256" key="3">
    <source>
        <dbReference type="ARBA" id="ARBA00022692"/>
    </source>
</evidence>
<feature type="transmembrane region" description="Helical" evidence="6">
    <location>
        <begin position="70"/>
        <end position="86"/>
    </location>
</feature>
<evidence type="ECO:0000313" key="8">
    <source>
        <dbReference type="EMBL" id="AZH26372.1"/>
    </source>
</evidence>
<evidence type="ECO:0000313" key="10">
    <source>
        <dbReference type="Proteomes" id="UP000277326"/>
    </source>
</evidence>
<evidence type="ECO:0000256" key="5">
    <source>
        <dbReference type="ARBA" id="ARBA00023136"/>
    </source>
</evidence>
<dbReference type="Proteomes" id="UP000277326">
    <property type="component" value="Unassembled WGS sequence"/>
</dbReference>
<dbReference type="Proteomes" id="UP000282007">
    <property type="component" value="Chromosome"/>
</dbReference>
<keyword evidence="3 6" id="KW-0812">Transmembrane</keyword>
<name>A0A3M0D9Q3_9EURY</name>
<dbReference type="GO" id="GO:0017004">
    <property type="term" value="P:cytochrome complex assembly"/>
    <property type="evidence" value="ECO:0007669"/>
    <property type="project" value="InterPro"/>
</dbReference>
<dbReference type="InterPro" id="IPR003834">
    <property type="entry name" value="Cyt_c_assmbl_TM_dom"/>
</dbReference>
<comment type="similarity">
    <text evidence="2">Belongs to the DsbD family.</text>
</comment>
<evidence type="ECO:0000256" key="4">
    <source>
        <dbReference type="ARBA" id="ARBA00022989"/>
    </source>
</evidence>
<dbReference type="EMBL" id="CP034145">
    <property type="protein sequence ID" value="AZH26372.1"/>
    <property type="molecule type" value="Genomic_DNA"/>
</dbReference>
<reference evidence="9 10" key="1">
    <citation type="journal article" date="2015" name="Stand. Genomic Sci.">
        <title>Genomic Encyclopedia of Bacterial and Archaeal Type Strains, Phase III: the genomes of soil and plant-associated and newly described type strains.</title>
        <authorList>
            <person name="Whitman W.B."/>
            <person name="Woyke T."/>
            <person name="Klenk H.P."/>
            <person name="Zhou Y."/>
            <person name="Lilburn T.G."/>
            <person name="Beck B.J."/>
            <person name="De Vos P."/>
            <person name="Vandamme P."/>
            <person name="Eisen J.A."/>
            <person name="Garrity G."/>
            <person name="Hugenholtz P."/>
            <person name="Kyrpides N.C."/>
        </authorList>
    </citation>
    <scope>NUCLEOTIDE SEQUENCE [LARGE SCALE GENOMIC DNA]</scope>
    <source>
        <strain evidence="9 10">CGMCC 1.10124</strain>
    </source>
</reference>
<dbReference type="PANTHER" id="PTHR31272:SF9">
    <property type="entry name" value="BLL1027 PROTEIN"/>
    <property type="match status" value="1"/>
</dbReference>
<feature type="domain" description="Cytochrome C biogenesis protein transmembrane" evidence="7">
    <location>
        <begin position="8"/>
        <end position="210"/>
    </location>
</feature>
<dbReference type="OrthoDB" id="115386at2157"/>
<dbReference type="GO" id="GO:0016020">
    <property type="term" value="C:membrane"/>
    <property type="evidence" value="ECO:0007669"/>
    <property type="project" value="UniProtKB-SubCell"/>
</dbReference>
<evidence type="ECO:0000259" key="7">
    <source>
        <dbReference type="Pfam" id="PF02683"/>
    </source>
</evidence>
<accession>A0A3M0D9Q3</accession>
<evidence type="ECO:0000313" key="11">
    <source>
        <dbReference type="Proteomes" id="UP000282007"/>
    </source>
</evidence>
<dbReference type="KEGG" id="haer:DU502_13800"/>